<feature type="domain" description="Transposase InsH N-terminal" evidence="1">
    <location>
        <begin position="26"/>
        <end position="115"/>
    </location>
</feature>
<comment type="caution">
    <text evidence="3">The sequence shown here is derived from an EMBL/GenBank/DDBJ whole genome shotgun (WGS) entry which is preliminary data.</text>
</comment>
<reference evidence="3 4" key="1">
    <citation type="journal article" date="2012" name="FEBS Lett.">
        <title>Anammox organism KSU-1 expresses a NirK-type copper-containing nitrite reductase instead of a NirS-type with cytochrome cd1.</title>
        <authorList>
            <person name="Hira D."/>
            <person name="Toh H."/>
            <person name="Migita C.T."/>
            <person name="Okubo H."/>
            <person name="Nishiyama T."/>
            <person name="Hattori M."/>
            <person name="Furukawa K."/>
            <person name="Fujii T."/>
        </authorList>
    </citation>
    <scope>NUCLEOTIDE SEQUENCE [LARGE SCALE GENOMIC DNA]</scope>
</reference>
<organism evidence="3 4">
    <name type="scientific">Candidatus Jettenia caeni</name>
    <dbReference type="NCBI Taxonomy" id="247490"/>
    <lineage>
        <taxon>Bacteria</taxon>
        <taxon>Pseudomonadati</taxon>
        <taxon>Planctomycetota</taxon>
        <taxon>Candidatus Brocadiia</taxon>
        <taxon>Candidatus Brocadiales</taxon>
        <taxon>Candidatus Brocadiaceae</taxon>
        <taxon>Candidatus Jettenia</taxon>
    </lineage>
</organism>
<accession>I3IME0</accession>
<dbReference type="EMBL" id="BAFH01000003">
    <property type="protein sequence ID" value="GAB62885.1"/>
    <property type="molecule type" value="Genomic_DNA"/>
</dbReference>
<dbReference type="NCBIfam" id="NF033551">
    <property type="entry name" value="transpos_IS1182"/>
    <property type="match status" value="1"/>
</dbReference>
<name>I3IME0_9BACT</name>
<keyword evidence="4" id="KW-1185">Reference proteome</keyword>
<dbReference type="Pfam" id="PF13751">
    <property type="entry name" value="DDE_Tnp_1_6"/>
    <property type="match status" value="1"/>
</dbReference>
<gene>
    <name evidence="3" type="ORF">KSU1_C1289</name>
</gene>
<protein>
    <submittedName>
        <fullName evidence="3">Transposase</fullName>
    </submittedName>
</protein>
<dbReference type="PANTHER" id="PTHR33408:SF2">
    <property type="entry name" value="TRANSPOSASE DDE DOMAIN-CONTAINING PROTEIN"/>
    <property type="match status" value="1"/>
</dbReference>
<sequence>MAKFKPFHEFQKPLMRFTPEAFLDYIETVLPKDHLCRLVKEVVFSLDTEATEATYSLLGQRTYHPKLLLSVLFYGYATGLRSSRKLEERCLSDHVYMYLIQCYTPDHRTISDFRKNNLKAIEKYFVDIVRIFSELGYTSVGKIYLDGTKLKGNASAKRTKDRAGFEKWLSGIEEEIATLLQEAETIDKQEDDTCKVDPEQEALQEKLSDRTYLKKKIEEALEVMKEEGKEKINLTDRDANHMKSGGSKDIRPGYNCQTVVTESGIIVASEAVTEANDRNQLKSVLELTEANTQEKVKEVAADCGYGSYANYEYLEEREIDGYIPDDHFQQYKSGAYKKEENRYHSTNFTYDAASDRYVCPEGKQLLYWKTRTEKTESRQWNHKVYRGTECGTCQKRSLCTKAKVRELFLDIREPLLQKMREKLTSDEGRRKYFMRQYIIEPVFGHLKFNVGYRNFLLRGLEKVRAEFQLMCIGWNLKKMLKMGIRPATVLR</sequence>
<evidence type="ECO:0000313" key="4">
    <source>
        <dbReference type="Proteomes" id="UP000002985"/>
    </source>
</evidence>
<dbReference type="PANTHER" id="PTHR33408">
    <property type="entry name" value="TRANSPOSASE"/>
    <property type="match status" value="1"/>
</dbReference>
<evidence type="ECO:0000259" key="2">
    <source>
        <dbReference type="Pfam" id="PF13751"/>
    </source>
</evidence>
<feature type="domain" description="Transposase DDE" evidence="2">
    <location>
        <begin position="358"/>
        <end position="480"/>
    </location>
</feature>
<dbReference type="InterPro" id="IPR047629">
    <property type="entry name" value="IS1182_transpos"/>
</dbReference>
<dbReference type="eggNOG" id="COG3666">
    <property type="taxonomic scope" value="Bacteria"/>
</dbReference>
<dbReference type="InterPro" id="IPR025668">
    <property type="entry name" value="Tnp_DDE_dom"/>
</dbReference>
<evidence type="ECO:0000313" key="3">
    <source>
        <dbReference type="EMBL" id="GAB62885.1"/>
    </source>
</evidence>
<dbReference type="InterPro" id="IPR008490">
    <property type="entry name" value="Transposase_InsH_N"/>
</dbReference>
<evidence type="ECO:0000259" key="1">
    <source>
        <dbReference type="Pfam" id="PF05598"/>
    </source>
</evidence>
<proteinExistence type="predicted"/>
<dbReference type="Pfam" id="PF05598">
    <property type="entry name" value="DUF772"/>
    <property type="match status" value="1"/>
</dbReference>
<dbReference type="Proteomes" id="UP000002985">
    <property type="component" value="Unassembled WGS sequence"/>
</dbReference>
<dbReference type="AlphaFoldDB" id="I3IME0"/>